<dbReference type="EMBL" id="RXGA01000003">
    <property type="protein sequence ID" value="RWX73071.1"/>
    <property type="molecule type" value="Genomic_DNA"/>
</dbReference>
<dbReference type="InterPro" id="IPR010153">
    <property type="entry name" value="CRISPR-assoc_prot_Cas5a-typ"/>
</dbReference>
<name>A0A3S3RME1_METS7</name>
<proteinExistence type="predicted"/>
<dbReference type="Proteomes" id="UP000288215">
    <property type="component" value="Unassembled WGS sequence"/>
</dbReference>
<sequence>MLGIRIEGEYHWGYWVRIPGTSKQQSALPLPPPTSLIGALAFPLARRGLLAESVGQGKIVGETIFPVFNGKCAPLSTASSFADAFLGASMFLNGKAIMWEDINKYTTVHFHATQGNPEEKAAGGRRYLEKYRTGAISSGKVLYPKGKATIFFIFDEETLSKYILPPWDRNLEETLWSISRIGSKESIFSVNKAELVEVKKKSEDVVKTKLYFPAEAGEVRTGEEFRSYKLAFWKGGWGRDDPPVFSEYVIPGSRSPISSEAISVRVKGSSYEFASDEVMILER</sequence>
<organism evidence="1 2">
    <name type="scientific">Methanosuratincola subterraneus</name>
    <dbReference type="NCBI Taxonomy" id="2593994"/>
    <lineage>
        <taxon>Archaea</taxon>
        <taxon>Thermoproteota</taxon>
        <taxon>Methanosuratincolia</taxon>
        <taxon>Candidatus Methanomethylicales</taxon>
        <taxon>Candidatus Methanomethylicaceae</taxon>
        <taxon>Candidatus Methanosuratincola (ex Vanwonterghem et al. 2016)</taxon>
    </lineage>
</organism>
<dbReference type="InterPro" id="IPR053725">
    <property type="entry name" value="CRISPR_Cas5_sf"/>
</dbReference>
<dbReference type="NCBIfam" id="TIGR01874">
    <property type="entry name" value="cas_cas5a"/>
    <property type="match status" value="1"/>
</dbReference>
<accession>A0A3S3RME1</accession>
<dbReference type="AlphaFoldDB" id="A0A3S3RME1"/>
<protein>
    <submittedName>
        <fullName evidence="1">Type I-A CRISPR-associated protein Cas5</fullName>
    </submittedName>
</protein>
<evidence type="ECO:0000313" key="2">
    <source>
        <dbReference type="Proteomes" id="UP000288215"/>
    </source>
</evidence>
<comment type="caution">
    <text evidence="1">The sequence shown here is derived from an EMBL/GenBank/DDBJ whole genome shotgun (WGS) entry which is preliminary data.</text>
</comment>
<reference evidence="1 2" key="1">
    <citation type="submission" date="2018-12" db="EMBL/GenBank/DDBJ databases">
        <title>The complete genome of the methanogenic archaea of the candidate phylum Verstraetearchaeota, obtained from the metagenome of underground thermal water.</title>
        <authorList>
            <person name="Kadnikov V.V."/>
            <person name="Mardanov A.V."/>
            <person name="Beletsky A.V."/>
            <person name="Karnachuk O.V."/>
            <person name="Ravin N.V."/>
        </authorList>
    </citation>
    <scope>NUCLEOTIDE SEQUENCE [LARGE SCALE GENOMIC DNA]</scope>
    <source>
        <strain evidence="1">Ch88</strain>
    </source>
</reference>
<dbReference type="Gene3D" id="3.30.70.3120">
    <property type="match status" value="1"/>
</dbReference>
<gene>
    <name evidence="1" type="ORF">Metus_1045</name>
</gene>
<evidence type="ECO:0000313" key="1">
    <source>
        <dbReference type="EMBL" id="RWX73071.1"/>
    </source>
</evidence>
<dbReference type="CDD" id="cd09649">
    <property type="entry name" value="Cas5_I-A"/>
    <property type="match status" value="1"/>
</dbReference>